<sequence>MHCPSQDAAVAKMLIPALPSGQERYLKITRILRFLAEALNSTGLGPAIVNVRLQDLCFQEISH</sequence>
<reference evidence="1 2" key="1">
    <citation type="journal article" date="2016" name="Appl. Microbiol. Biotechnol.">
        <title>Characterization of T-DNA insertion mutants with decreased virulence in the entomopathogenic fungus Beauveria bassiana JEF-007.</title>
        <authorList>
            <person name="Kim S."/>
            <person name="Lee S.J."/>
            <person name="Nai Y.S."/>
            <person name="Yu J.S."/>
            <person name="Lee M.R."/>
            <person name="Yang Y.T."/>
            <person name="Kim J.S."/>
        </authorList>
    </citation>
    <scope>NUCLEOTIDE SEQUENCE [LARGE SCALE GENOMIC DNA]</scope>
    <source>
        <strain evidence="1 2">JEF-007</strain>
    </source>
</reference>
<protein>
    <submittedName>
        <fullName evidence="1">Uncharacterized protein</fullName>
    </submittedName>
</protein>
<name>A0A2N6NG83_BEABA</name>
<evidence type="ECO:0000313" key="1">
    <source>
        <dbReference type="EMBL" id="PMB66295.1"/>
    </source>
</evidence>
<accession>A0A2N6NG83</accession>
<dbReference type="AlphaFoldDB" id="A0A2N6NG83"/>
<proteinExistence type="predicted"/>
<comment type="caution">
    <text evidence="1">The sequence shown here is derived from an EMBL/GenBank/DDBJ whole genome shotgun (WGS) entry which is preliminary data.</text>
</comment>
<organism evidence="1 2">
    <name type="scientific">Beauveria bassiana</name>
    <name type="common">White muscardine disease fungus</name>
    <name type="synonym">Tritirachium shiotae</name>
    <dbReference type="NCBI Taxonomy" id="176275"/>
    <lineage>
        <taxon>Eukaryota</taxon>
        <taxon>Fungi</taxon>
        <taxon>Dikarya</taxon>
        <taxon>Ascomycota</taxon>
        <taxon>Pezizomycotina</taxon>
        <taxon>Sordariomycetes</taxon>
        <taxon>Hypocreomycetidae</taxon>
        <taxon>Hypocreales</taxon>
        <taxon>Cordycipitaceae</taxon>
        <taxon>Beauveria</taxon>
    </lineage>
</organism>
<gene>
    <name evidence="1" type="ORF">BM221_007282</name>
</gene>
<evidence type="ECO:0000313" key="2">
    <source>
        <dbReference type="Proteomes" id="UP000235728"/>
    </source>
</evidence>
<dbReference type="EMBL" id="MRVG01000008">
    <property type="protein sequence ID" value="PMB66295.1"/>
    <property type="molecule type" value="Genomic_DNA"/>
</dbReference>
<dbReference type="Proteomes" id="UP000235728">
    <property type="component" value="Unassembled WGS sequence"/>
</dbReference>